<organism evidence="1">
    <name type="scientific">bioreactor metagenome</name>
    <dbReference type="NCBI Taxonomy" id="1076179"/>
    <lineage>
        <taxon>unclassified sequences</taxon>
        <taxon>metagenomes</taxon>
        <taxon>ecological metagenomes</taxon>
    </lineage>
</organism>
<protein>
    <recommendedName>
        <fullName evidence="2">Metallo-beta-lactamase domain-containing protein</fullName>
    </recommendedName>
</protein>
<dbReference type="PANTHER" id="PTHR42967">
    <property type="entry name" value="METAL DEPENDENT HYDROLASE"/>
    <property type="match status" value="1"/>
</dbReference>
<dbReference type="EMBL" id="VSSQ01006992">
    <property type="protein sequence ID" value="MPM34496.1"/>
    <property type="molecule type" value="Genomic_DNA"/>
</dbReference>
<dbReference type="AlphaFoldDB" id="A0A644Z0Y9"/>
<dbReference type="Gene3D" id="3.60.15.10">
    <property type="entry name" value="Ribonuclease Z/Hydroxyacylglutathione hydrolase-like"/>
    <property type="match status" value="1"/>
</dbReference>
<gene>
    <name evidence="1" type="ORF">SDC9_81079</name>
</gene>
<sequence length="213" mass="23320">MQITWYGHSCFLLTAETGYSILTDPCDSETGYELKDILCDAVTVSHDHHDHNCLSSVAGTPLVIRTPGEHTAGDILVTGFSSYHDDQLGARRGENIVFSYRIDGLNVLHLGDLGHMLSDDTVEKIGNVDVLLAPIGGVFTINAKTATVLADRLNAKVLIPMHYKTPALHFNVEGLEPLLAENAGRRTHFLNANTATLTRDALGERRLLILDYK</sequence>
<reference evidence="1" key="1">
    <citation type="submission" date="2019-08" db="EMBL/GenBank/DDBJ databases">
        <authorList>
            <person name="Kucharzyk K."/>
            <person name="Murdoch R.W."/>
            <person name="Higgins S."/>
            <person name="Loffler F."/>
        </authorList>
    </citation>
    <scope>NUCLEOTIDE SEQUENCE</scope>
</reference>
<dbReference type="InterPro" id="IPR036866">
    <property type="entry name" value="RibonucZ/Hydroxyglut_hydro"/>
</dbReference>
<comment type="caution">
    <text evidence="1">The sequence shown here is derived from an EMBL/GenBank/DDBJ whole genome shotgun (WGS) entry which is preliminary data.</text>
</comment>
<evidence type="ECO:0008006" key="2">
    <source>
        <dbReference type="Google" id="ProtNLM"/>
    </source>
</evidence>
<dbReference type="PANTHER" id="PTHR42967:SF1">
    <property type="entry name" value="MBL FOLD METALLO-HYDROLASE"/>
    <property type="match status" value="1"/>
</dbReference>
<name>A0A644Z0Y9_9ZZZZ</name>
<evidence type="ECO:0000313" key="1">
    <source>
        <dbReference type="EMBL" id="MPM34496.1"/>
    </source>
</evidence>
<accession>A0A644Z0Y9</accession>
<proteinExistence type="predicted"/>
<dbReference type="SUPFAM" id="SSF56281">
    <property type="entry name" value="Metallo-hydrolase/oxidoreductase"/>
    <property type="match status" value="1"/>
</dbReference>
<dbReference type="Pfam" id="PF13483">
    <property type="entry name" value="Lactamase_B_3"/>
    <property type="match status" value="1"/>
</dbReference>